<dbReference type="PANTHER" id="PTHR45436:SF5">
    <property type="entry name" value="SENSOR HISTIDINE KINASE TRCS"/>
    <property type="match status" value="1"/>
</dbReference>
<evidence type="ECO:0000256" key="2">
    <source>
        <dbReference type="ARBA" id="ARBA00004370"/>
    </source>
</evidence>
<comment type="subcellular location">
    <subcellularLocation>
        <location evidence="2">Membrane</location>
    </subcellularLocation>
</comment>
<dbReference type="FunFam" id="1.10.287.130:FF:000001">
    <property type="entry name" value="Two-component sensor histidine kinase"/>
    <property type="match status" value="1"/>
</dbReference>
<evidence type="ECO:0000256" key="1">
    <source>
        <dbReference type="ARBA" id="ARBA00000085"/>
    </source>
</evidence>
<dbReference type="RefSeq" id="WP_072912896.1">
    <property type="nucleotide sequence ID" value="NZ_FRAR01000012.1"/>
</dbReference>
<evidence type="ECO:0000259" key="13">
    <source>
        <dbReference type="PROSITE" id="PS50885"/>
    </source>
</evidence>
<dbReference type="Gene3D" id="3.30.565.10">
    <property type="entry name" value="Histidine kinase-like ATPase, C-terminal domain"/>
    <property type="match status" value="1"/>
</dbReference>
<dbReference type="InterPro" id="IPR004358">
    <property type="entry name" value="Sig_transdc_His_kin-like_C"/>
</dbReference>
<dbReference type="InterPro" id="IPR003594">
    <property type="entry name" value="HATPase_dom"/>
</dbReference>
<dbReference type="EMBL" id="FRAR01000012">
    <property type="protein sequence ID" value="SHK37596.1"/>
    <property type="molecule type" value="Genomic_DNA"/>
</dbReference>
<dbReference type="FunFam" id="3.30.565.10:FF:000006">
    <property type="entry name" value="Sensor histidine kinase WalK"/>
    <property type="match status" value="1"/>
</dbReference>
<evidence type="ECO:0000256" key="11">
    <source>
        <dbReference type="SAM" id="Phobius"/>
    </source>
</evidence>
<dbReference type="GO" id="GO:0000155">
    <property type="term" value="F:phosphorelay sensor kinase activity"/>
    <property type="evidence" value="ECO:0007669"/>
    <property type="project" value="InterPro"/>
</dbReference>
<dbReference type="Gene3D" id="6.10.340.10">
    <property type="match status" value="1"/>
</dbReference>
<dbReference type="PROSITE" id="PS50885">
    <property type="entry name" value="HAMP"/>
    <property type="match status" value="1"/>
</dbReference>
<gene>
    <name evidence="14" type="ORF">SAMN02745123_01629</name>
</gene>
<dbReference type="CDD" id="cd00075">
    <property type="entry name" value="HATPase"/>
    <property type="match status" value="1"/>
</dbReference>
<dbReference type="InterPro" id="IPR036097">
    <property type="entry name" value="HisK_dim/P_sf"/>
</dbReference>
<evidence type="ECO:0000256" key="6">
    <source>
        <dbReference type="ARBA" id="ARBA00022692"/>
    </source>
</evidence>
<accession>A0A1M6RYQ7</accession>
<dbReference type="EC" id="2.7.13.3" evidence="3"/>
<dbReference type="Pfam" id="PF02518">
    <property type="entry name" value="HATPase_c"/>
    <property type="match status" value="1"/>
</dbReference>
<dbReference type="SMART" id="SM00387">
    <property type="entry name" value="HATPase_c"/>
    <property type="match status" value="1"/>
</dbReference>
<dbReference type="InterPro" id="IPR050428">
    <property type="entry name" value="TCS_sensor_his_kinase"/>
</dbReference>
<dbReference type="GO" id="GO:0005886">
    <property type="term" value="C:plasma membrane"/>
    <property type="evidence" value="ECO:0007669"/>
    <property type="project" value="TreeGrafter"/>
</dbReference>
<keyword evidence="8 11" id="KW-1133">Transmembrane helix</keyword>
<dbReference type="PRINTS" id="PR00344">
    <property type="entry name" value="BCTRLSENSOR"/>
</dbReference>
<protein>
    <recommendedName>
        <fullName evidence="3">histidine kinase</fullName>
        <ecNumber evidence="3">2.7.13.3</ecNumber>
    </recommendedName>
</protein>
<keyword evidence="5" id="KW-0808">Transferase</keyword>
<evidence type="ECO:0000313" key="15">
    <source>
        <dbReference type="Proteomes" id="UP000183997"/>
    </source>
</evidence>
<dbReference type="CDD" id="cd06225">
    <property type="entry name" value="HAMP"/>
    <property type="match status" value="1"/>
</dbReference>
<evidence type="ECO:0000313" key="14">
    <source>
        <dbReference type="EMBL" id="SHK37596.1"/>
    </source>
</evidence>
<reference evidence="15" key="1">
    <citation type="submission" date="2016-11" db="EMBL/GenBank/DDBJ databases">
        <authorList>
            <person name="Varghese N."/>
            <person name="Submissions S."/>
        </authorList>
    </citation>
    <scope>NUCLEOTIDE SEQUENCE [LARGE SCALE GENOMIC DNA]</scope>
    <source>
        <strain evidence="15">DSM 10349</strain>
    </source>
</reference>
<keyword evidence="7 14" id="KW-0418">Kinase</keyword>
<dbReference type="InterPro" id="IPR003661">
    <property type="entry name" value="HisK_dim/P_dom"/>
</dbReference>
<feature type="transmembrane region" description="Helical" evidence="11">
    <location>
        <begin position="169"/>
        <end position="189"/>
    </location>
</feature>
<dbReference type="InterPro" id="IPR036890">
    <property type="entry name" value="HATPase_C_sf"/>
</dbReference>
<keyword evidence="9" id="KW-0902">Two-component regulatory system</keyword>
<evidence type="ECO:0000256" key="3">
    <source>
        <dbReference type="ARBA" id="ARBA00012438"/>
    </source>
</evidence>
<dbReference type="Pfam" id="PF00672">
    <property type="entry name" value="HAMP"/>
    <property type="match status" value="1"/>
</dbReference>
<feature type="domain" description="Histidine kinase" evidence="12">
    <location>
        <begin position="249"/>
        <end position="462"/>
    </location>
</feature>
<dbReference type="CDD" id="cd00082">
    <property type="entry name" value="HisKA"/>
    <property type="match status" value="1"/>
</dbReference>
<evidence type="ECO:0000256" key="10">
    <source>
        <dbReference type="ARBA" id="ARBA00023136"/>
    </source>
</evidence>
<comment type="catalytic activity">
    <reaction evidence="1">
        <text>ATP + protein L-histidine = ADP + protein N-phospho-L-histidine.</text>
        <dbReference type="EC" id="2.7.13.3"/>
    </reaction>
</comment>
<name>A0A1M6RYQ7_9FIRM</name>
<evidence type="ECO:0000256" key="9">
    <source>
        <dbReference type="ARBA" id="ARBA00023012"/>
    </source>
</evidence>
<dbReference type="SUPFAM" id="SSF47384">
    <property type="entry name" value="Homodimeric domain of signal transducing histidine kinase"/>
    <property type="match status" value="1"/>
</dbReference>
<dbReference type="InterPro" id="IPR003660">
    <property type="entry name" value="HAMP_dom"/>
</dbReference>
<keyword evidence="10 11" id="KW-0472">Membrane</keyword>
<dbReference type="PANTHER" id="PTHR45436">
    <property type="entry name" value="SENSOR HISTIDINE KINASE YKOH"/>
    <property type="match status" value="1"/>
</dbReference>
<dbReference type="AlphaFoldDB" id="A0A1M6RYQ7"/>
<sequence length="462" mass="51271">MKFATRLTLYYLVATLLSLALVGVAILKGIEYYGMATVEKQLIEQSDSATLYITQTLLLEKLGPVGLQEIAEQVANNLSAGKRQVRIYDRQLRMLTASVDGVKQEEITLGTPDVHNLAPTLQGNYAYRIRNNRAYFASPIELQGQVIGVLEFVYPLDFLNQVLTSARNIFYAGAVGFALLITLFSISIARKVVKPIQQLVEATNRFAGRDFTPICLERSDELGQLSRSFSDMGNQLQDYIQRQRQFVANVSHELRTPLTAIKGYSEYLIDEVKGQPDLAKAVDHLNNESSRLTRLVNELLLISRLDAGREDFLFERVNLSELVKETLDKLQSRAAKYTIYFEEKVEPDVTVSGDREKLLQGILNLLDNALKYSPPGGKVEVGVAADGSSAYFTVADRGRGIPPQDLNKVFERFYRAANAKAVGGTGLGLAITEEIITAHHGKIQLANRPDGGTKVTVTLPRR</sequence>
<dbReference type="PROSITE" id="PS50109">
    <property type="entry name" value="HIS_KIN"/>
    <property type="match status" value="1"/>
</dbReference>
<keyword evidence="4" id="KW-0597">Phosphoprotein</keyword>
<dbReference type="Gene3D" id="1.10.287.130">
    <property type="match status" value="1"/>
</dbReference>
<dbReference type="Pfam" id="PF00512">
    <property type="entry name" value="HisKA"/>
    <property type="match status" value="1"/>
</dbReference>
<evidence type="ECO:0000256" key="5">
    <source>
        <dbReference type="ARBA" id="ARBA00022679"/>
    </source>
</evidence>
<evidence type="ECO:0000259" key="12">
    <source>
        <dbReference type="PROSITE" id="PS50109"/>
    </source>
</evidence>
<evidence type="ECO:0000256" key="4">
    <source>
        <dbReference type="ARBA" id="ARBA00022553"/>
    </source>
</evidence>
<dbReference type="Proteomes" id="UP000183997">
    <property type="component" value="Unassembled WGS sequence"/>
</dbReference>
<dbReference type="SUPFAM" id="SSF55874">
    <property type="entry name" value="ATPase domain of HSP90 chaperone/DNA topoisomerase II/histidine kinase"/>
    <property type="match status" value="1"/>
</dbReference>
<keyword evidence="15" id="KW-1185">Reference proteome</keyword>
<feature type="domain" description="HAMP" evidence="13">
    <location>
        <begin position="190"/>
        <end position="241"/>
    </location>
</feature>
<dbReference type="SMART" id="SM00388">
    <property type="entry name" value="HisKA"/>
    <property type="match status" value="1"/>
</dbReference>
<dbReference type="SMART" id="SM00304">
    <property type="entry name" value="HAMP"/>
    <property type="match status" value="1"/>
</dbReference>
<dbReference type="OrthoDB" id="9786919at2"/>
<evidence type="ECO:0000256" key="7">
    <source>
        <dbReference type="ARBA" id="ARBA00022777"/>
    </source>
</evidence>
<feature type="transmembrane region" description="Helical" evidence="11">
    <location>
        <begin position="7"/>
        <end position="27"/>
    </location>
</feature>
<keyword evidence="6 11" id="KW-0812">Transmembrane</keyword>
<dbReference type="InterPro" id="IPR005467">
    <property type="entry name" value="His_kinase_dom"/>
</dbReference>
<organism evidence="14 15">
    <name type="scientific">Desulforamulus aeronauticus DSM 10349</name>
    <dbReference type="NCBI Taxonomy" id="1121421"/>
    <lineage>
        <taxon>Bacteria</taxon>
        <taxon>Bacillati</taxon>
        <taxon>Bacillota</taxon>
        <taxon>Clostridia</taxon>
        <taxon>Eubacteriales</taxon>
        <taxon>Peptococcaceae</taxon>
        <taxon>Desulforamulus</taxon>
    </lineage>
</organism>
<evidence type="ECO:0000256" key="8">
    <source>
        <dbReference type="ARBA" id="ARBA00022989"/>
    </source>
</evidence>
<dbReference type="SUPFAM" id="SSF158472">
    <property type="entry name" value="HAMP domain-like"/>
    <property type="match status" value="1"/>
</dbReference>
<dbReference type="STRING" id="1121421.SAMN02745123_01629"/>
<proteinExistence type="predicted"/>